<gene>
    <name evidence="16" type="primary">LOC110982502</name>
</gene>
<evidence type="ECO:0000256" key="3">
    <source>
        <dbReference type="ARBA" id="ARBA00022692"/>
    </source>
</evidence>
<organism evidence="15 16">
    <name type="scientific">Acanthaster planci</name>
    <name type="common">Crown-of-thorns starfish</name>
    <dbReference type="NCBI Taxonomy" id="133434"/>
    <lineage>
        <taxon>Eukaryota</taxon>
        <taxon>Metazoa</taxon>
        <taxon>Echinodermata</taxon>
        <taxon>Eleutherozoa</taxon>
        <taxon>Asterozoa</taxon>
        <taxon>Asteroidea</taxon>
        <taxon>Valvatacea</taxon>
        <taxon>Valvatida</taxon>
        <taxon>Acanthasteridae</taxon>
        <taxon>Acanthaster</taxon>
    </lineage>
</organism>
<dbReference type="GO" id="GO:0005509">
    <property type="term" value="F:calcium ion binding"/>
    <property type="evidence" value="ECO:0007669"/>
    <property type="project" value="InterPro"/>
</dbReference>
<feature type="domain" description="EGF-like" evidence="14">
    <location>
        <begin position="108"/>
        <end position="144"/>
    </location>
</feature>
<dbReference type="Gene3D" id="2.10.25.10">
    <property type="entry name" value="Laminin"/>
    <property type="match status" value="6"/>
</dbReference>
<dbReference type="OMA" id="RCYSGFR"/>
<dbReference type="InterPro" id="IPR001881">
    <property type="entry name" value="EGF-like_Ca-bd_dom"/>
</dbReference>
<feature type="compositionally biased region" description="Polar residues" evidence="12">
    <location>
        <begin position="348"/>
        <end position="360"/>
    </location>
</feature>
<comment type="caution">
    <text evidence="11">Lacks conserved residue(s) required for the propagation of feature annotation.</text>
</comment>
<keyword evidence="8" id="KW-0472">Membrane</keyword>
<name>A0A8B7YVC2_ACAPL</name>
<feature type="disulfide bond" evidence="11">
    <location>
        <begin position="176"/>
        <end position="185"/>
    </location>
</feature>
<feature type="disulfide bond" evidence="11">
    <location>
        <begin position="331"/>
        <end position="340"/>
    </location>
</feature>
<feature type="disulfide bond" evidence="11">
    <location>
        <begin position="427"/>
        <end position="436"/>
    </location>
</feature>
<feature type="chain" id="PRO_5034204672" evidence="13">
    <location>
        <begin position="18"/>
        <end position="554"/>
    </location>
</feature>
<dbReference type="InterPro" id="IPR000152">
    <property type="entry name" value="EGF-type_Asp/Asn_hydroxyl_site"/>
</dbReference>
<sequence>MKAQLALFLSLAAAGYCFPSGDITNSACSPNPCFNGGTCIDMGLMYMCVCNPDYVGTQCETPDDPCASNPCRNGALCFRQDQRGTSDRTFHCLCQGDFTGTFCDLQLLKSACDNNPCQNGGVCEPSTDSEPGYICRCTNFYGGTNCQILPCDMNPCQNGGECFSGFRNRGDFMCRCPEGLRGPNCEINDPCMDNPCGEGNMCKPGRNGSFSCMCSCYPGGTCQSRPTEGNGETDGEGPDGVATTTDNPDGEMDSGSPGAESAGGTGDSGNSVGENSIPQVSGGGSSSLNPSSGSHAMPHDSRPCFQMMQETNNCNNHGYCHEDSTGAICRCHEGFMGVTCAQAIGSPQDDSNGVSDSNRGSDAGPESGSVGSGNTGSNIGSGGSGTGDETAWARNNTRPCVEMMEQTEYCNHRGYCVEDGTSAFCRCYEGFRGSTCQHIDDTSSGMNSDRDSIYTGSGTGTGSTGEDTRTDSSQTDESSAGSNTLPQVGPGSSNVGQGSGSNTSHITSKPCVALMRETNNCTNHQGYCIEDRHGALCYCHHGYQGVVCDAPSQG</sequence>
<evidence type="ECO:0000256" key="4">
    <source>
        <dbReference type="ARBA" id="ARBA00022729"/>
    </source>
</evidence>
<evidence type="ECO:0000256" key="9">
    <source>
        <dbReference type="ARBA" id="ARBA00023157"/>
    </source>
</evidence>
<evidence type="ECO:0000256" key="7">
    <source>
        <dbReference type="ARBA" id="ARBA00022989"/>
    </source>
</evidence>
<keyword evidence="9 11" id="KW-1015">Disulfide bond</keyword>
<feature type="region of interest" description="Disordered" evidence="12">
    <location>
        <begin position="439"/>
        <end position="503"/>
    </location>
</feature>
<dbReference type="PANTHER" id="PTHR24049:SF22">
    <property type="entry name" value="DROSOPHILA CRUMBS HOMOLOG"/>
    <property type="match status" value="1"/>
</dbReference>
<feature type="domain" description="EGF-like" evidence="14">
    <location>
        <begin position="62"/>
        <end position="104"/>
    </location>
</feature>
<reference evidence="16" key="1">
    <citation type="submission" date="2025-08" db="UniProtKB">
        <authorList>
            <consortium name="RefSeq"/>
        </authorList>
    </citation>
    <scope>IDENTIFICATION</scope>
</reference>
<dbReference type="InterPro" id="IPR051022">
    <property type="entry name" value="Notch_Cell-Fate_Det"/>
</dbReference>
<accession>A0A8B7YVC2</accession>
<evidence type="ECO:0000256" key="10">
    <source>
        <dbReference type="ARBA" id="ARBA00023180"/>
    </source>
</evidence>
<dbReference type="SMART" id="SM00179">
    <property type="entry name" value="EGF_CA"/>
    <property type="match status" value="4"/>
</dbReference>
<feature type="disulfide bond" evidence="11">
    <location>
        <begin position="50"/>
        <end position="59"/>
    </location>
</feature>
<evidence type="ECO:0000256" key="11">
    <source>
        <dbReference type="PROSITE-ProRule" id="PRU00076"/>
    </source>
</evidence>
<feature type="compositionally biased region" description="Polar residues" evidence="12">
    <location>
        <begin position="475"/>
        <end position="486"/>
    </location>
</feature>
<dbReference type="SMART" id="SM00181">
    <property type="entry name" value="EGF"/>
    <property type="match status" value="8"/>
</dbReference>
<evidence type="ECO:0000256" key="5">
    <source>
        <dbReference type="ARBA" id="ARBA00022737"/>
    </source>
</evidence>
<evidence type="ECO:0000256" key="6">
    <source>
        <dbReference type="ARBA" id="ARBA00022837"/>
    </source>
</evidence>
<dbReference type="Pfam" id="PF00008">
    <property type="entry name" value="EGF"/>
    <property type="match status" value="3"/>
</dbReference>
<keyword evidence="4 13" id="KW-0732">Signal</keyword>
<evidence type="ECO:0000259" key="14">
    <source>
        <dbReference type="PROSITE" id="PS50026"/>
    </source>
</evidence>
<keyword evidence="2 11" id="KW-0245">EGF-like domain</keyword>
<dbReference type="PROSITE" id="PS00022">
    <property type="entry name" value="EGF_1"/>
    <property type="match status" value="6"/>
</dbReference>
<evidence type="ECO:0000313" key="15">
    <source>
        <dbReference type="Proteomes" id="UP000694845"/>
    </source>
</evidence>
<dbReference type="PROSITE" id="PS50026">
    <property type="entry name" value="EGF_3"/>
    <property type="match status" value="7"/>
</dbReference>
<feature type="domain" description="EGF-like" evidence="14">
    <location>
        <begin position="24"/>
        <end position="60"/>
    </location>
</feature>
<proteinExistence type="predicted"/>
<dbReference type="KEGG" id="aplc:110982502"/>
<evidence type="ECO:0000256" key="13">
    <source>
        <dbReference type="SAM" id="SignalP"/>
    </source>
</evidence>
<feature type="signal peptide" evidence="13">
    <location>
        <begin position="1"/>
        <end position="17"/>
    </location>
</feature>
<dbReference type="GO" id="GO:0007399">
    <property type="term" value="P:nervous system development"/>
    <property type="evidence" value="ECO:0007669"/>
    <property type="project" value="UniProtKB-ARBA"/>
</dbReference>
<dbReference type="OrthoDB" id="5852179at2759"/>
<dbReference type="Proteomes" id="UP000694845">
    <property type="component" value="Unplaced"/>
</dbReference>
<feature type="compositionally biased region" description="Gly residues" evidence="12">
    <location>
        <begin position="370"/>
        <end position="386"/>
    </location>
</feature>
<feature type="compositionally biased region" description="Polar residues" evidence="12">
    <location>
        <begin position="268"/>
        <end position="279"/>
    </location>
</feature>
<evidence type="ECO:0000256" key="8">
    <source>
        <dbReference type="ARBA" id="ARBA00023136"/>
    </source>
</evidence>
<dbReference type="InterPro" id="IPR013032">
    <property type="entry name" value="EGF-like_CS"/>
</dbReference>
<dbReference type="GO" id="GO:0120025">
    <property type="term" value="C:plasma membrane bounded cell projection"/>
    <property type="evidence" value="ECO:0007669"/>
    <property type="project" value="UniProtKB-ARBA"/>
</dbReference>
<dbReference type="PANTHER" id="PTHR24049">
    <property type="entry name" value="CRUMBS FAMILY MEMBER"/>
    <property type="match status" value="1"/>
</dbReference>
<keyword evidence="5" id="KW-0677">Repeat</keyword>
<evidence type="ECO:0000256" key="2">
    <source>
        <dbReference type="ARBA" id="ARBA00022536"/>
    </source>
</evidence>
<dbReference type="SUPFAM" id="SSF57196">
    <property type="entry name" value="EGF/Laminin"/>
    <property type="match status" value="6"/>
</dbReference>
<dbReference type="PROSITE" id="PS01186">
    <property type="entry name" value="EGF_2"/>
    <property type="match status" value="3"/>
</dbReference>
<evidence type="ECO:0000313" key="16">
    <source>
        <dbReference type="RefSeq" id="XP_022096637.1"/>
    </source>
</evidence>
<feature type="disulfide bond" evidence="11">
    <location>
        <begin position="94"/>
        <end position="103"/>
    </location>
</feature>
<dbReference type="FunFam" id="2.10.25.10:FF:000247">
    <property type="entry name" value="Delta/notch like EGF repeat containing"/>
    <property type="match status" value="1"/>
</dbReference>
<evidence type="ECO:0000256" key="12">
    <source>
        <dbReference type="SAM" id="MobiDB-lite"/>
    </source>
</evidence>
<dbReference type="GO" id="GO:0071944">
    <property type="term" value="C:cell periphery"/>
    <property type="evidence" value="ECO:0007669"/>
    <property type="project" value="UniProtKB-ARBA"/>
</dbReference>
<feature type="domain" description="EGF-like" evidence="14">
    <location>
        <begin position="507"/>
        <end position="549"/>
    </location>
</feature>
<feature type="region of interest" description="Disordered" evidence="12">
    <location>
        <begin position="227"/>
        <end position="302"/>
    </location>
</feature>
<evidence type="ECO:0000256" key="1">
    <source>
        <dbReference type="ARBA" id="ARBA00004167"/>
    </source>
</evidence>
<protein>
    <submittedName>
        <fullName evidence="16">Neurogenic locus notch homolog protein 1-like</fullName>
    </submittedName>
</protein>
<dbReference type="InterPro" id="IPR000742">
    <property type="entry name" value="EGF"/>
</dbReference>
<dbReference type="AlphaFoldDB" id="A0A8B7YVC2"/>
<dbReference type="Pfam" id="PF12661">
    <property type="entry name" value="hEGF"/>
    <property type="match status" value="1"/>
</dbReference>
<dbReference type="PROSITE" id="PS00010">
    <property type="entry name" value="ASX_HYDROXYL"/>
    <property type="match status" value="1"/>
</dbReference>
<feature type="compositionally biased region" description="Low complexity" evidence="12">
    <location>
        <begin position="487"/>
        <end position="503"/>
    </location>
</feature>
<dbReference type="GO" id="GO:0016020">
    <property type="term" value="C:membrane"/>
    <property type="evidence" value="ECO:0007669"/>
    <property type="project" value="UniProtKB-SubCell"/>
</dbReference>
<feature type="disulfide bond" evidence="11">
    <location>
        <begin position="539"/>
        <end position="548"/>
    </location>
</feature>
<dbReference type="GeneID" id="110982502"/>
<dbReference type="CDD" id="cd00054">
    <property type="entry name" value="EGF_CA"/>
    <property type="match status" value="1"/>
</dbReference>
<feature type="domain" description="EGF-like" evidence="14">
    <location>
        <begin position="300"/>
        <end position="341"/>
    </location>
</feature>
<keyword evidence="7" id="KW-1133">Transmembrane helix</keyword>
<comment type="subcellular location">
    <subcellularLocation>
        <location evidence="1">Membrane</location>
        <topology evidence="1">Single-pass membrane protein</topology>
    </subcellularLocation>
</comment>
<feature type="region of interest" description="Disordered" evidence="12">
    <location>
        <begin position="348"/>
        <end position="391"/>
    </location>
</feature>
<keyword evidence="10" id="KW-0325">Glycoprotein</keyword>
<keyword evidence="3" id="KW-0812">Transmembrane</keyword>
<feature type="domain" description="EGF-like" evidence="14">
    <location>
        <begin position="147"/>
        <end position="186"/>
    </location>
</feature>
<keyword evidence="15" id="KW-1185">Reference proteome</keyword>
<dbReference type="RefSeq" id="XP_022096637.1">
    <property type="nucleotide sequence ID" value="XM_022240945.1"/>
</dbReference>
<feature type="domain" description="EGF-like" evidence="14">
    <location>
        <begin position="396"/>
        <end position="437"/>
    </location>
</feature>
<keyword evidence="6" id="KW-0106">Calcium</keyword>